<dbReference type="GO" id="GO:0004674">
    <property type="term" value="F:protein serine/threonine kinase activity"/>
    <property type="evidence" value="ECO:0007669"/>
    <property type="project" value="UniProtKB-EC"/>
</dbReference>
<dbReference type="Gene3D" id="2.60.120.200">
    <property type="match status" value="1"/>
</dbReference>
<evidence type="ECO:0000256" key="6">
    <source>
        <dbReference type="ARBA" id="ARBA00048679"/>
    </source>
</evidence>
<dbReference type="Proteomes" id="UP000289886">
    <property type="component" value="Unassembled WGS sequence"/>
</dbReference>
<evidence type="ECO:0000256" key="7">
    <source>
        <dbReference type="SAM" id="MobiDB-lite"/>
    </source>
</evidence>
<dbReference type="Gene3D" id="3.30.200.20">
    <property type="entry name" value="Phosphorylase Kinase, domain 1"/>
    <property type="match status" value="2"/>
</dbReference>
<evidence type="ECO:0000256" key="5">
    <source>
        <dbReference type="ARBA" id="ARBA00047899"/>
    </source>
</evidence>
<dbReference type="InterPro" id="IPR051681">
    <property type="entry name" value="Ser/Thr_Kinases-Pseudokinases"/>
</dbReference>
<dbReference type="SUPFAM" id="SSF49899">
    <property type="entry name" value="Concanavalin A-like lectins/glucanases"/>
    <property type="match status" value="1"/>
</dbReference>
<keyword evidence="10" id="KW-1185">Reference proteome</keyword>
<dbReference type="InterPro" id="IPR013320">
    <property type="entry name" value="ConA-like_dom_sf"/>
</dbReference>
<evidence type="ECO:0000256" key="2">
    <source>
        <dbReference type="ARBA" id="ARBA00022741"/>
    </source>
</evidence>
<reference evidence="9 10" key="1">
    <citation type="submission" date="2019-01" db="EMBL/GenBank/DDBJ databases">
        <title>Draft Genome and Complete Hox-Cluster Characterization of the Sterlet Sturgeon (Acipenser ruthenus).</title>
        <authorList>
            <person name="Wei Q."/>
        </authorList>
    </citation>
    <scope>NUCLEOTIDE SEQUENCE [LARGE SCALE GENOMIC DNA]</scope>
    <source>
        <strain evidence="9">WHYD16114868_AA</strain>
        <tissue evidence="9">Blood</tissue>
    </source>
</reference>
<evidence type="ECO:0000256" key="4">
    <source>
        <dbReference type="ARBA" id="ARBA00022840"/>
    </source>
</evidence>
<protein>
    <submittedName>
        <fullName evidence="9">Kinase suppressor of Ras 2</fullName>
    </submittedName>
</protein>
<keyword evidence="1" id="KW-0808">Transferase</keyword>
<organism evidence="9 10">
    <name type="scientific">Acipenser ruthenus</name>
    <name type="common">Sterlet sturgeon</name>
    <dbReference type="NCBI Taxonomy" id="7906"/>
    <lineage>
        <taxon>Eukaryota</taxon>
        <taxon>Metazoa</taxon>
        <taxon>Chordata</taxon>
        <taxon>Craniata</taxon>
        <taxon>Vertebrata</taxon>
        <taxon>Euteleostomi</taxon>
        <taxon>Actinopterygii</taxon>
        <taxon>Chondrostei</taxon>
        <taxon>Acipenseriformes</taxon>
        <taxon>Acipenseridae</taxon>
        <taxon>Acipenser</taxon>
    </lineage>
</organism>
<dbReference type="AlphaFoldDB" id="A0A444UEM6"/>
<keyword evidence="4" id="KW-0067">ATP-binding</keyword>
<dbReference type="InterPro" id="IPR001791">
    <property type="entry name" value="Laminin_G"/>
</dbReference>
<dbReference type="SUPFAM" id="SSF56112">
    <property type="entry name" value="Protein kinase-like (PK-like)"/>
    <property type="match status" value="2"/>
</dbReference>
<dbReference type="GO" id="GO:0005524">
    <property type="term" value="F:ATP binding"/>
    <property type="evidence" value="ECO:0007669"/>
    <property type="project" value="UniProtKB-KW"/>
</dbReference>
<comment type="caution">
    <text evidence="9">The sequence shown here is derived from an EMBL/GenBank/DDBJ whole genome shotgun (WGS) entry which is preliminary data.</text>
</comment>
<dbReference type="InterPro" id="IPR001245">
    <property type="entry name" value="Ser-Thr/Tyr_kinase_cat_dom"/>
</dbReference>
<gene>
    <name evidence="9" type="ORF">EOD39_14858</name>
</gene>
<proteinExistence type="predicted"/>
<dbReference type="FunFam" id="3.30.200.20:FF:000034">
    <property type="entry name" value="Kinase suppressor of Ras 1"/>
    <property type="match status" value="2"/>
</dbReference>
<dbReference type="InterPro" id="IPR000719">
    <property type="entry name" value="Prot_kinase_dom"/>
</dbReference>
<evidence type="ECO:0000256" key="1">
    <source>
        <dbReference type="ARBA" id="ARBA00022679"/>
    </source>
</evidence>
<dbReference type="Pfam" id="PF02210">
    <property type="entry name" value="Laminin_G_2"/>
    <property type="match status" value="1"/>
</dbReference>
<evidence type="ECO:0000259" key="8">
    <source>
        <dbReference type="PROSITE" id="PS50011"/>
    </source>
</evidence>
<keyword evidence="2" id="KW-0547">Nucleotide-binding</keyword>
<dbReference type="PROSITE" id="PS50011">
    <property type="entry name" value="PROTEIN_KINASE_DOM"/>
    <property type="match status" value="1"/>
</dbReference>
<sequence length="534" mass="60823">MEEGRIGVIFNVGTDDITIDENAVAVNDGKYHVVRFTRSGGNATLQNEDGNDEAENSEDEFEEMNLSLLSARNFPRKASQTSIFLQEWDIPFEQLEIGELIGKGRFGQVFHGRWHGEIAIRLIDIERDNEDQLKAFKREVMAYRNTRHENVVLFMGACMSPPHLAIITRSKWYQPQNEDGNDEAENSEDEFEEMNLSLLSARNFPRKASQTSIFLQEWDIPFEQLEIGELIGKGRFGQVFHGRWHGEIAIRLIDIERDNEDQLKAFKREVMAYRNTRHENVVLFMGACMSPPHLAIITRAKKKNKPLNLKIHNSVGSCENIPSQRSPLLSQRSPLLSERSLRSFFVGYPSFLPSTPPVHSDATFSARSSHSKQDWAIQWPTSETGKENNPISQPEPSQWIRFHLSQSPKVQSKYNQHYCQSPQSLGPNYMHVDRLTVESYPGLFPPLEGHRSLPPSPRQRHFAHTPPRTPPVLATMTPPGTPPVRRRNKSKAPGTPPPASRKLIHLLPGFTALHRSKSHEFQLGNRVDEAQTPK</sequence>
<feature type="region of interest" description="Disordered" evidence="7">
    <location>
        <begin position="449"/>
        <end position="502"/>
    </location>
</feature>
<comment type="catalytic activity">
    <reaction evidence="5">
        <text>L-threonyl-[protein] + ATP = O-phospho-L-threonyl-[protein] + ADP + H(+)</text>
        <dbReference type="Rhea" id="RHEA:46608"/>
        <dbReference type="Rhea" id="RHEA-COMP:11060"/>
        <dbReference type="Rhea" id="RHEA-COMP:11605"/>
        <dbReference type="ChEBI" id="CHEBI:15378"/>
        <dbReference type="ChEBI" id="CHEBI:30013"/>
        <dbReference type="ChEBI" id="CHEBI:30616"/>
        <dbReference type="ChEBI" id="CHEBI:61977"/>
        <dbReference type="ChEBI" id="CHEBI:456216"/>
        <dbReference type="EC" id="2.7.11.1"/>
    </reaction>
</comment>
<dbReference type="Pfam" id="PF07714">
    <property type="entry name" value="PK_Tyr_Ser-Thr"/>
    <property type="match status" value="2"/>
</dbReference>
<evidence type="ECO:0000256" key="3">
    <source>
        <dbReference type="ARBA" id="ARBA00022777"/>
    </source>
</evidence>
<comment type="catalytic activity">
    <reaction evidence="6">
        <text>L-seryl-[protein] + ATP = O-phospho-L-seryl-[protein] + ADP + H(+)</text>
        <dbReference type="Rhea" id="RHEA:17989"/>
        <dbReference type="Rhea" id="RHEA-COMP:9863"/>
        <dbReference type="Rhea" id="RHEA-COMP:11604"/>
        <dbReference type="ChEBI" id="CHEBI:15378"/>
        <dbReference type="ChEBI" id="CHEBI:29999"/>
        <dbReference type="ChEBI" id="CHEBI:30616"/>
        <dbReference type="ChEBI" id="CHEBI:83421"/>
        <dbReference type="ChEBI" id="CHEBI:456216"/>
        <dbReference type="EC" id="2.7.11.1"/>
    </reaction>
</comment>
<dbReference type="PANTHER" id="PTHR44329:SF253">
    <property type="entry name" value="KINASE SUPPRESSOR OF RAS 2"/>
    <property type="match status" value="1"/>
</dbReference>
<dbReference type="InterPro" id="IPR011009">
    <property type="entry name" value="Kinase-like_dom_sf"/>
</dbReference>
<evidence type="ECO:0000313" key="10">
    <source>
        <dbReference type="Proteomes" id="UP000289886"/>
    </source>
</evidence>
<name>A0A444UEM6_ACIRT</name>
<evidence type="ECO:0000313" key="9">
    <source>
        <dbReference type="EMBL" id="RXM33640.1"/>
    </source>
</evidence>
<keyword evidence="3 9" id="KW-0418">Kinase</keyword>
<dbReference type="PANTHER" id="PTHR44329">
    <property type="entry name" value="SERINE/THREONINE-PROTEIN KINASE TNNI3K-RELATED"/>
    <property type="match status" value="1"/>
</dbReference>
<accession>A0A444UEM6</accession>
<feature type="domain" description="Protein kinase" evidence="8">
    <location>
        <begin position="225"/>
        <end position="534"/>
    </location>
</feature>
<dbReference type="EMBL" id="SCEB01214714">
    <property type="protein sequence ID" value="RXM33640.1"/>
    <property type="molecule type" value="Genomic_DNA"/>
</dbReference>